<protein>
    <submittedName>
        <fullName evidence="4">Uncharacterized protein LOC104780178</fullName>
    </submittedName>
</protein>
<accession>A0ABM0YLU3</accession>
<organism evidence="3 4">
    <name type="scientific">Camelina sativa</name>
    <name type="common">False flax</name>
    <name type="synonym">Myagrum sativum</name>
    <dbReference type="NCBI Taxonomy" id="90675"/>
    <lineage>
        <taxon>Eukaryota</taxon>
        <taxon>Viridiplantae</taxon>
        <taxon>Streptophyta</taxon>
        <taxon>Embryophyta</taxon>
        <taxon>Tracheophyta</taxon>
        <taxon>Spermatophyta</taxon>
        <taxon>Magnoliopsida</taxon>
        <taxon>eudicotyledons</taxon>
        <taxon>Gunneridae</taxon>
        <taxon>Pentapetalae</taxon>
        <taxon>rosids</taxon>
        <taxon>malvids</taxon>
        <taxon>Brassicales</taxon>
        <taxon>Brassicaceae</taxon>
        <taxon>Camelineae</taxon>
        <taxon>Camelina</taxon>
    </lineage>
</organism>
<reference evidence="3" key="1">
    <citation type="journal article" date="2014" name="Nat. Commun.">
        <title>The emerging biofuel crop Camelina sativa retains a highly undifferentiated hexaploid genome structure.</title>
        <authorList>
            <person name="Kagale S."/>
            <person name="Koh C."/>
            <person name="Nixon J."/>
            <person name="Bollina V."/>
            <person name="Clarke W.E."/>
            <person name="Tuteja R."/>
            <person name="Spillane C."/>
            <person name="Robinson S.J."/>
            <person name="Links M.G."/>
            <person name="Clarke C."/>
            <person name="Higgins E.E."/>
            <person name="Huebert T."/>
            <person name="Sharpe A.G."/>
            <person name="Parkin I.A."/>
        </authorList>
    </citation>
    <scope>NUCLEOTIDE SEQUENCE [LARGE SCALE GENOMIC DNA]</scope>
    <source>
        <strain evidence="3">cv. DH55</strain>
    </source>
</reference>
<name>A0ABM0YLU3_CAMSA</name>
<dbReference type="Proteomes" id="UP000694864">
    <property type="component" value="Chromosome 4"/>
</dbReference>
<keyword evidence="1" id="KW-0805">Transcription regulation</keyword>
<evidence type="ECO:0000313" key="3">
    <source>
        <dbReference type="Proteomes" id="UP000694864"/>
    </source>
</evidence>
<dbReference type="PANTHER" id="PTHR33124:SF57">
    <property type="entry name" value="TRANSCRIPTION FACTOR UPBEAT-LIKE PROTEIN"/>
    <property type="match status" value="1"/>
</dbReference>
<evidence type="ECO:0000256" key="2">
    <source>
        <dbReference type="ARBA" id="ARBA00023163"/>
    </source>
</evidence>
<proteinExistence type="predicted"/>
<dbReference type="InterPro" id="IPR044660">
    <property type="entry name" value="IBH1-like"/>
</dbReference>
<keyword evidence="2" id="KW-0804">Transcription</keyword>
<dbReference type="RefSeq" id="XP_010502968.1">
    <property type="nucleotide sequence ID" value="XM_010504666.2"/>
</dbReference>
<evidence type="ECO:0000313" key="4">
    <source>
        <dbReference type="RefSeq" id="XP_010502968.1"/>
    </source>
</evidence>
<sequence length="109" mass="12169">MRTLKTQSTSGRRRCDKFKSRRAHVLGPCCGKGRIDGGKKVPEKLRALQSLLPAPAKLSESENVGGGETDQLFQDTADYIVRLRTQVVVLKKLIEIYDNASDQKREVVL</sequence>
<dbReference type="PANTHER" id="PTHR33124">
    <property type="entry name" value="TRANSCRIPTION FACTOR IBH1-LIKE 1"/>
    <property type="match status" value="1"/>
</dbReference>
<dbReference type="GeneID" id="104780178"/>
<reference evidence="4" key="2">
    <citation type="submission" date="2025-08" db="UniProtKB">
        <authorList>
            <consortium name="RefSeq"/>
        </authorList>
    </citation>
    <scope>IDENTIFICATION</scope>
    <source>
        <tissue evidence="4">Leaf</tissue>
    </source>
</reference>
<keyword evidence="3" id="KW-1185">Reference proteome</keyword>
<gene>
    <name evidence="4" type="primary">LOC104780178</name>
</gene>
<evidence type="ECO:0000256" key="1">
    <source>
        <dbReference type="ARBA" id="ARBA00023015"/>
    </source>
</evidence>